<dbReference type="InterPro" id="IPR038410">
    <property type="entry name" value="GxGYxYP_C_sf"/>
</dbReference>
<comment type="caution">
    <text evidence="7">The sequence shown here is derived from an EMBL/GenBank/DDBJ whole genome shotgun (WGS) entry which is preliminary data.</text>
</comment>
<accession>A0A5A8CJ52</accession>
<feature type="chain" id="PRO_5036136772" evidence="1">
    <location>
        <begin position="17"/>
        <end position="520"/>
    </location>
</feature>
<dbReference type="EMBL" id="VLTM01000189">
    <property type="protein sequence ID" value="KAA0146382.1"/>
    <property type="molecule type" value="Genomic_DNA"/>
</dbReference>
<evidence type="ECO:0000259" key="3">
    <source>
        <dbReference type="Pfam" id="PF16216"/>
    </source>
</evidence>
<evidence type="ECO:0000259" key="4">
    <source>
        <dbReference type="Pfam" id="PF20957"/>
    </source>
</evidence>
<dbReference type="InterPro" id="IPR048309">
    <property type="entry name" value="GxGYxYP_N_3rd"/>
</dbReference>
<feature type="domain" description="GxGYxYP putative glycoside hydrolase C-terminal" evidence="2">
    <location>
        <begin position="282"/>
        <end position="513"/>
    </location>
</feature>
<feature type="signal peptide" evidence="1">
    <location>
        <begin position="1"/>
        <end position="16"/>
    </location>
</feature>
<reference evidence="8 9" key="1">
    <citation type="submission" date="2019-07" db="EMBL/GenBank/DDBJ databases">
        <title>Genomes of Cafeteria roenbergensis.</title>
        <authorList>
            <person name="Fischer M.G."/>
            <person name="Hackl T."/>
            <person name="Roman M."/>
        </authorList>
    </citation>
    <scope>NUCLEOTIDE SEQUENCE [LARGE SCALE GENOMIC DNA]</scope>
    <source>
        <strain evidence="6 9">Cflag</strain>
        <strain evidence="7 8">RCC970-E3</strain>
    </source>
</reference>
<evidence type="ECO:0000259" key="2">
    <source>
        <dbReference type="Pfam" id="PF14323"/>
    </source>
</evidence>
<name>A0A5A8CJ52_CAFRO</name>
<dbReference type="AlphaFoldDB" id="A0A5A8CJ52"/>
<feature type="domain" description="GxGYxYP putative glycoside hydrolase first N-terminal" evidence="3">
    <location>
        <begin position="32"/>
        <end position="97"/>
    </location>
</feature>
<evidence type="ECO:0000313" key="6">
    <source>
        <dbReference type="EMBL" id="KAA0146382.1"/>
    </source>
</evidence>
<dbReference type="Proteomes" id="UP000325113">
    <property type="component" value="Unassembled WGS sequence"/>
</dbReference>
<dbReference type="PANTHER" id="PTHR37321:SF1">
    <property type="entry name" value="EXPORTED PROTEIN"/>
    <property type="match status" value="1"/>
</dbReference>
<dbReference type="PANTHER" id="PTHR37321">
    <property type="entry name" value="EXPORTED PROTEIN-RELATED"/>
    <property type="match status" value="1"/>
</dbReference>
<protein>
    <submittedName>
        <fullName evidence="7">Uncharacterized protein</fullName>
    </submittedName>
</protein>
<proteinExistence type="predicted"/>
<dbReference type="Proteomes" id="UP000324907">
    <property type="component" value="Unassembled WGS sequence"/>
</dbReference>
<dbReference type="Pfam" id="PF20957">
    <property type="entry name" value="GxGYxYP_N_2nd"/>
    <property type="match status" value="1"/>
</dbReference>
<keyword evidence="1" id="KW-0732">Signal</keyword>
<evidence type="ECO:0000313" key="9">
    <source>
        <dbReference type="Proteomes" id="UP000325113"/>
    </source>
</evidence>
<dbReference type="Pfam" id="PF20958">
    <property type="entry name" value="GxGYxYP_N_3rd"/>
    <property type="match status" value="1"/>
</dbReference>
<dbReference type="Pfam" id="PF14323">
    <property type="entry name" value="GxGYxYP_C"/>
    <property type="match status" value="1"/>
</dbReference>
<gene>
    <name evidence="7" type="ORF">FNF28_06987</name>
    <name evidence="6" type="ORF">FNF31_07799</name>
</gene>
<dbReference type="InterPro" id="IPR025832">
    <property type="entry name" value="GxGYxYP_C"/>
</dbReference>
<organism evidence="7 8">
    <name type="scientific">Cafeteria roenbergensis</name>
    <name type="common">Marine flagellate</name>
    <dbReference type="NCBI Taxonomy" id="33653"/>
    <lineage>
        <taxon>Eukaryota</taxon>
        <taxon>Sar</taxon>
        <taxon>Stramenopiles</taxon>
        <taxon>Bigyra</taxon>
        <taxon>Opalozoa</taxon>
        <taxon>Bicosoecida</taxon>
        <taxon>Cafeteriaceae</taxon>
        <taxon>Cafeteria</taxon>
    </lineage>
</organism>
<evidence type="ECO:0000259" key="5">
    <source>
        <dbReference type="Pfam" id="PF20958"/>
    </source>
</evidence>
<dbReference type="Gene3D" id="3.20.20.490">
    <property type="entry name" value="GxGYxYP glycoside hydrolase, C-terminal domain"/>
    <property type="match status" value="1"/>
</dbReference>
<evidence type="ECO:0000256" key="1">
    <source>
        <dbReference type="SAM" id="SignalP"/>
    </source>
</evidence>
<evidence type="ECO:0000313" key="8">
    <source>
        <dbReference type="Proteomes" id="UP000324907"/>
    </source>
</evidence>
<sequence length="520" mass="54075">MRWVALLAAVAGHCLAAESPYPSPKAINSSTLLVIGDDALSGPEQLLVGTLQGITSRARPLVFRNSTGGARLWLAELQQTWGVSVESVPSVEALLKRSRPAFEGGYVLCNASSGDSVLAAVTASSLLGAVAVDASLQTVADSAGLEQVFDARNQTSMSVIRLLNGTSSGAVLSSRVAVLQAPSKLCCLWDYALFATAGAWYDPSMSDPTSRVILDSMQPGWALLGWGGSEKQTVTAASTRAGWVNAADWARNLAPLAGFRAAEPMAQPNALPPPLPPAPARKHTVAFLMTDGDNLQWLLNDFATGPAWWGSPQRGTVPMGWTLSAALPRVAAPVATMLYGQATVRSGPGSACDVFVAGPSGAGYAYPDLMGGEALATFAAASRTAARAAGLGVVNVLGSTYSAAAADAMAEGMDGVLWYEFDPYDGLHGSVSFSSQGVPVIGARFMLWEGYDTPESIAAKVATLSTDPTSPEAYSLVVVHAWSSNVTQAAMTAKLLEAQSVDVVCPDELVSRVRAFVRHA</sequence>
<dbReference type="EMBL" id="VLTL01000203">
    <property type="protein sequence ID" value="KAA0152878.1"/>
    <property type="molecule type" value="Genomic_DNA"/>
</dbReference>
<dbReference type="InterPro" id="IPR048310">
    <property type="entry name" value="GxGYxYP_N_2nd"/>
</dbReference>
<evidence type="ECO:0000313" key="7">
    <source>
        <dbReference type="EMBL" id="KAA0152878.1"/>
    </source>
</evidence>
<dbReference type="Pfam" id="PF16216">
    <property type="entry name" value="GxGYxYP_N"/>
    <property type="match status" value="1"/>
</dbReference>
<feature type="domain" description="GxGYxYP putative glycoside hydrolase second N-terminal" evidence="4">
    <location>
        <begin position="105"/>
        <end position="155"/>
    </location>
</feature>
<feature type="domain" description="GxGYxYP putative glycoside hydrolase third N-terminal" evidence="5">
    <location>
        <begin position="181"/>
        <end position="256"/>
    </location>
</feature>
<dbReference type="InterPro" id="IPR032626">
    <property type="entry name" value="GxGYxYP_N_1st"/>
</dbReference>